<reference evidence="10 11" key="1">
    <citation type="submission" date="2020-08" db="EMBL/GenBank/DDBJ databases">
        <title>Sequencing the genomes of 1000 actinobacteria strains.</title>
        <authorList>
            <person name="Klenk H.-P."/>
        </authorList>
    </citation>
    <scope>NUCLEOTIDE SEQUENCE [LARGE SCALE GENOMIC DNA]</scope>
    <source>
        <strain evidence="10 11">DSM 43149</strain>
    </source>
</reference>
<dbReference type="AlphaFoldDB" id="A0A7W7HZY1"/>
<dbReference type="PANTHER" id="PTHR42718">
    <property type="entry name" value="MAJOR FACILITATOR SUPERFAMILY MULTIDRUG TRANSPORTER MFSC"/>
    <property type="match status" value="1"/>
</dbReference>
<feature type="transmembrane region" description="Helical" evidence="8">
    <location>
        <begin position="528"/>
        <end position="547"/>
    </location>
</feature>
<proteinExistence type="predicted"/>
<dbReference type="PROSITE" id="PS50850">
    <property type="entry name" value="MFS"/>
    <property type="match status" value="1"/>
</dbReference>
<dbReference type="GO" id="GO:0005886">
    <property type="term" value="C:plasma membrane"/>
    <property type="evidence" value="ECO:0007669"/>
    <property type="project" value="UniProtKB-SubCell"/>
</dbReference>
<evidence type="ECO:0000313" key="10">
    <source>
        <dbReference type="EMBL" id="MBB4763841.1"/>
    </source>
</evidence>
<evidence type="ECO:0000256" key="2">
    <source>
        <dbReference type="ARBA" id="ARBA00022448"/>
    </source>
</evidence>
<keyword evidence="4 8" id="KW-0812">Transmembrane</keyword>
<dbReference type="InterPro" id="IPR004638">
    <property type="entry name" value="EmrB-like"/>
</dbReference>
<dbReference type="PRINTS" id="PR01036">
    <property type="entry name" value="TCRTETB"/>
</dbReference>
<dbReference type="EMBL" id="JACHNH010000001">
    <property type="protein sequence ID" value="MBB4763841.1"/>
    <property type="molecule type" value="Genomic_DNA"/>
</dbReference>
<feature type="transmembrane region" description="Helical" evidence="8">
    <location>
        <begin position="128"/>
        <end position="145"/>
    </location>
</feature>
<organism evidence="10 11">
    <name type="scientific">Actinoplanes digitatis</name>
    <dbReference type="NCBI Taxonomy" id="1868"/>
    <lineage>
        <taxon>Bacteria</taxon>
        <taxon>Bacillati</taxon>
        <taxon>Actinomycetota</taxon>
        <taxon>Actinomycetes</taxon>
        <taxon>Micromonosporales</taxon>
        <taxon>Micromonosporaceae</taxon>
        <taxon>Actinoplanes</taxon>
    </lineage>
</organism>
<dbReference type="SUPFAM" id="SSF103473">
    <property type="entry name" value="MFS general substrate transporter"/>
    <property type="match status" value="1"/>
</dbReference>
<evidence type="ECO:0000256" key="4">
    <source>
        <dbReference type="ARBA" id="ARBA00022692"/>
    </source>
</evidence>
<protein>
    <submittedName>
        <fullName evidence="10">EmrB/QacA subfamily drug resistance transporter</fullName>
    </submittedName>
</protein>
<comment type="subcellular location">
    <subcellularLocation>
        <location evidence="1">Cell membrane</location>
        <topology evidence="1">Multi-pass membrane protein</topology>
    </subcellularLocation>
</comment>
<feature type="transmembrane region" description="Helical" evidence="8">
    <location>
        <begin position="248"/>
        <end position="267"/>
    </location>
</feature>
<keyword evidence="2" id="KW-0813">Transport</keyword>
<dbReference type="CDD" id="cd17321">
    <property type="entry name" value="MFS_MMR_MDR_like"/>
    <property type="match status" value="1"/>
</dbReference>
<dbReference type="PANTHER" id="PTHR42718:SF46">
    <property type="entry name" value="BLR6921 PROTEIN"/>
    <property type="match status" value="1"/>
</dbReference>
<dbReference type="PROSITE" id="PS00216">
    <property type="entry name" value="SUGAR_TRANSPORT_1"/>
    <property type="match status" value="1"/>
</dbReference>
<keyword evidence="11" id="KW-1185">Reference proteome</keyword>
<keyword evidence="3" id="KW-1003">Cell membrane</keyword>
<evidence type="ECO:0000256" key="5">
    <source>
        <dbReference type="ARBA" id="ARBA00022989"/>
    </source>
</evidence>
<feature type="transmembrane region" description="Helical" evidence="8">
    <location>
        <begin position="157"/>
        <end position="176"/>
    </location>
</feature>
<dbReference type="GO" id="GO:0022857">
    <property type="term" value="F:transmembrane transporter activity"/>
    <property type="evidence" value="ECO:0007669"/>
    <property type="project" value="InterPro"/>
</dbReference>
<feature type="transmembrane region" description="Helical" evidence="8">
    <location>
        <begin position="384"/>
        <end position="402"/>
    </location>
</feature>
<feature type="transmembrane region" description="Helical" evidence="8">
    <location>
        <begin position="182"/>
        <end position="204"/>
    </location>
</feature>
<accession>A0A7W7HZY1</accession>
<feature type="transmembrane region" description="Helical" evidence="8">
    <location>
        <begin position="311"/>
        <end position="328"/>
    </location>
</feature>
<dbReference type="Gene3D" id="1.20.1250.20">
    <property type="entry name" value="MFS general substrate transporter like domains"/>
    <property type="match status" value="1"/>
</dbReference>
<keyword evidence="6 8" id="KW-0472">Membrane</keyword>
<feature type="domain" description="Major facilitator superfamily (MFS) profile" evidence="9">
    <location>
        <begin position="91"/>
        <end position="551"/>
    </location>
</feature>
<keyword evidence="5 8" id="KW-1133">Transmembrane helix</keyword>
<sequence>MTTTTGRSRSGAKAKRPKNGTKAKQAKPRTKAKRPKPGVKTERHKPGIPSVIIKAERPEPSAATRTDPPMPAAEPAAAPVAPDRHAGRWWALVVLAMAQLMVVLDATIVNIALPTAQHELAFSDSGRQWVVTGYALAFGSLLLLGGRLSDSLGRKKMFLIGLVGFAVASALGGAAQGIEMLIAARVLQGAFGAALAPAALSLLSTTFTNPAERGKAFGIFGAISGAGGAVGLLLGGVLTEYASWRWCLYVNLIIAAAAVLGAMFKLHDEPAAARARGRLDLPGVVTAVGGLVALVYGLGNAETAGWSDPKTYGFVCGGVVVLIAFVAIERRVANPLLPLRVVLDRNRGGSYAAIAIAGAAMFGVMLFLTYYLTNALGFSPVQTGLAFLPMLGGVMLTATTIGSRFTPRIGPRPLVPVGALAASAAMLYLTRLDLNSSYVTGVLPGLILMGLGMGLIFSPTQNTATSGIRHQDSGVASAMINTASQIGGSIGTALLSSFAATAAADYLSSHTPGRQTAALASMSGFHTVFWWAAGLYAACAVVSALLFRTGPLTVDPDAAPVIAH</sequence>
<feature type="transmembrane region" description="Helical" evidence="8">
    <location>
        <begin position="349"/>
        <end position="372"/>
    </location>
</feature>
<evidence type="ECO:0000256" key="8">
    <source>
        <dbReference type="SAM" id="Phobius"/>
    </source>
</evidence>
<evidence type="ECO:0000256" key="6">
    <source>
        <dbReference type="ARBA" id="ARBA00023136"/>
    </source>
</evidence>
<feature type="transmembrane region" description="Helical" evidence="8">
    <location>
        <begin position="216"/>
        <end position="236"/>
    </location>
</feature>
<comment type="caution">
    <text evidence="10">The sequence shown here is derived from an EMBL/GenBank/DDBJ whole genome shotgun (WGS) entry which is preliminary data.</text>
</comment>
<dbReference type="InterPro" id="IPR036259">
    <property type="entry name" value="MFS_trans_sf"/>
</dbReference>
<gene>
    <name evidence="10" type="ORF">BJ971_004397</name>
</gene>
<feature type="compositionally biased region" description="Basic residues" evidence="7">
    <location>
        <begin position="10"/>
        <end position="37"/>
    </location>
</feature>
<feature type="transmembrane region" description="Helical" evidence="8">
    <location>
        <begin position="438"/>
        <end position="457"/>
    </location>
</feature>
<evidence type="ECO:0000256" key="7">
    <source>
        <dbReference type="SAM" id="MobiDB-lite"/>
    </source>
</evidence>
<feature type="region of interest" description="Disordered" evidence="7">
    <location>
        <begin position="1"/>
        <end position="79"/>
    </location>
</feature>
<feature type="transmembrane region" description="Helical" evidence="8">
    <location>
        <begin position="279"/>
        <end position="299"/>
    </location>
</feature>
<dbReference type="Pfam" id="PF07690">
    <property type="entry name" value="MFS_1"/>
    <property type="match status" value="1"/>
</dbReference>
<dbReference type="Gene3D" id="1.20.1720.10">
    <property type="entry name" value="Multidrug resistance protein D"/>
    <property type="match status" value="1"/>
</dbReference>
<evidence type="ECO:0000259" key="9">
    <source>
        <dbReference type="PROSITE" id="PS50850"/>
    </source>
</evidence>
<evidence type="ECO:0000256" key="1">
    <source>
        <dbReference type="ARBA" id="ARBA00004651"/>
    </source>
</evidence>
<dbReference type="InterPro" id="IPR011701">
    <property type="entry name" value="MFS"/>
</dbReference>
<dbReference type="Proteomes" id="UP000578112">
    <property type="component" value="Unassembled WGS sequence"/>
</dbReference>
<feature type="transmembrane region" description="Helical" evidence="8">
    <location>
        <begin position="89"/>
        <end position="113"/>
    </location>
</feature>
<dbReference type="InterPro" id="IPR005829">
    <property type="entry name" value="Sugar_transporter_CS"/>
</dbReference>
<feature type="transmembrane region" description="Helical" evidence="8">
    <location>
        <begin position="414"/>
        <end position="432"/>
    </location>
</feature>
<evidence type="ECO:0000256" key="3">
    <source>
        <dbReference type="ARBA" id="ARBA00022475"/>
    </source>
</evidence>
<dbReference type="InterPro" id="IPR020846">
    <property type="entry name" value="MFS_dom"/>
</dbReference>
<dbReference type="NCBIfam" id="TIGR00711">
    <property type="entry name" value="efflux_EmrB"/>
    <property type="match status" value="1"/>
</dbReference>
<evidence type="ECO:0000313" key="11">
    <source>
        <dbReference type="Proteomes" id="UP000578112"/>
    </source>
</evidence>
<name>A0A7W7HZY1_9ACTN</name>